<dbReference type="HOGENOM" id="CLU_3183913_0_0_9"/>
<accession>A8SEX8</accession>
<evidence type="ECO:0000313" key="2">
    <source>
        <dbReference type="Proteomes" id="UP000005945"/>
    </source>
</evidence>
<comment type="caution">
    <text evidence="1">The sequence shown here is derived from an EMBL/GenBank/DDBJ whole genome shotgun (WGS) entry which is preliminary data.</text>
</comment>
<organism evidence="1 2">
    <name type="scientific">Faecalibacterium prausnitzii M21/2</name>
    <dbReference type="NCBI Taxonomy" id="411485"/>
    <lineage>
        <taxon>Bacteria</taxon>
        <taxon>Bacillati</taxon>
        <taxon>Bacillota</taxon>
        <taxon>Clostridia</taxon>
        <taxon>Eubacteriales</taxon>
        <taxon>Oscillospiraceae</taxon>
        <taxon>Faecalibacterium</taxon>
    </lineage>
</organism>
<gene>
    <name evidence="1" type="ORF">FAEPRAM212_02595</name>
</gene>
<dbReference type="Proteomes" id="UP000005945">
    <property type="component" value="Unassembled WGS sequence"/>
</dbReference>
<proteinExistence type="predicted"/>
<name>A8SEX8_9FIRM</name>
<dbReference type="AlphaFoldDB" id="A8SEX8"/>
<dbReference type="EMBL" id="ABED02000029">
    <property type="protein sequence ID" value="EDP19812.1"/>
    <property type="molecule type" value="Genomic_DNA"/>
</dbReference>
<protein>
    <submittedName>
        <fullName evidence="1">Uncharacterized protein</fullName>
    </submittedName>
</protein>
<reference evidence="1 2" key="1">
    <citation type="submission" date="2007-09" db="EMBL/GenBank/DDBJ databases">
        <title>Draft genome sequence of Faecalibacterium prausnitzii M21/2.</title>
        <authorList>
            <person name="Sudarsanam P."/>
            <person name="Ley R."/>
            <person name="Guruge J."/>
            <person name="Turnbaugh P.J."/>
            <person name="Mahowald M."/>
            <person name="Liep D."/>
            <person name="Gordon J."/>
        </authorList>
    </citation>
    <scope>NUCLEOTIDE SEQUENCE [LARGE SCALE GENOMIC DNA]</scope>
    <source>
        <strain evidence="1 2">M21/2</strain>
    </source>
</reference>
<reference evidence="1 2" key="2">
    <citation type="submission" date="2007-09" db="EMBL/GenBank/DDBJ databases">
        <authorList>
            <person name="Fulton L."/>
            <person name="Clifton S."/>
            <person name="Fulton B."/>
            <person name="Xu J."/>
            <person name="Minx P."/>
            <person name="Pepin K.H."/>
            <person name="Johnson M."/>
            <person name="Thiruvilangam P."/>
            <person name="Bhonagiri V."/>
            <person name="Nash W.E."/>
            <person name="Mardis E.R."/>
            <person name="Wilson R.K."/>
        </authorList>
    </citation>
    <scope>NUCLEOTIDE SEQUENCE [LARGE SCALE GENOMIC DNA]</scope>
    <source>
        <strain evidence="1 2">M21/2</strain>
    </source>
</reference>
<evidence type="ECO:0000313" key="1">
    <source>
        <dbReference type="EMBL" id="EDP19812.1"/>
    </source>
</evidence>
<sequence>MVGSPFLPARHFLYSIAHLEKENKSFSENHSQIMPCKHLQILSNMV</sequence>